<dbReference type="PANTHER" id="PTHR34070:SF1">
    <property type="entry name" value="DNA ALKYLATION REPAIR PROTEIN"/>
    <property type="match status" value="1"/>
</dbReference>
<dbReference type="PANTHER" id="PTHR34070">
    <property type="entry name" value="ARMADILLO-TYPE FOLD"/>
    <property type="match status" value="1"/>
</dbReference>
<dbReference type="Gene3D" id="1.25.10.90">
    <property type="match status" value="1"/>
</dbReference>
<reference evidence="1 2" key="1">
    <citation type="submission" date="2007-09" db="EMBL/GenBank/DDBJ databases">
        <title>Draft genome sequence of Faecalibacterium prausnitzii M21/2.</title>
        <authorList>
            <person name="Sudarsanam P."/>
            <person name="Ley R."/>
            <person name="Guruge J."/>
            <person name="Turnbaugh P.J."/>
            <person name="Mahowald M."/>
            <person name="Liep D."/>
            <person name="Gordon J."/>
        </authorList>
    </citation>
    <scope>NUCLEOTIDE SEQUENCE [LARGE SCALE GENOMIC DNA]</scope>
    <source>
        <strain evidence="1 2">M21/2</strain>
    </source>
</reference>
<accession>A8SBD7</accession>
<dbReference type="EMBL" id="ABED02000025">
    <property type="protein sequence ID" value="EDP21814.1"/>
    <property type="molecule type" value="Genomic_DNA"/>
</dbReference>
<evidence type="ECO:0000313" key="2">
    <source>
        <dbReference type="Proteomes" id="UP000005945"/>
    </source>
</evidence>
<dbReference type="SUPFAM" id="SSF48371">
    <property type="entry name" value="ARM repeat"/>
    <property type="match status" value="1"/>
</dbReference>
<dbReference type="HOGENOM" id="CLU_095329_0_0_9"/>
<reference evidence="1 2" key="2">
    <citation type="submission" date="2007-09" db="EMBL/GenBank/DDBJ databases">
        <authorList>
            <person name="Fulton L."/>
            <person name="Clifton S."/>
            <person name="Fulton B."/>
            <person name="Xu J."/>
            <person name="Minx P."/>
            <person name="Pepin K.H."/>
            <person name="Johnson M."/>
            <person name="Thiruvilangam P."/>
            <person name="Bhonagiri V."/>
            <person name="Nash W.E."/>
            <person name="Mardis E.R."/>
            <person name="Wilson R.K."/>
        </authorList>
    </citation>
    <scope>NUCLEOTIDE SEQUENCE [LARGE SCALE GENOMIC DNA]</scope>
    <source>
        <strain evidence="1 2">M21/2</strain>
    </source>
</reference>
<comment type="caution">
    <text evidence="1">The sequence shown here is derived from an EMBL/GenBank/DDBJ whole genome shotgun (WGS) entry which is preliminary data.</text>
</comment>
<evidence type="ECO:0000313" key="1">
    <source>
        <dbReference type="EMBL" id="EDP21814.1"/>
    </source>
</evidence>
<dbReference type="InterPro" id="IPR016024">
    <property type="entry name" value="ARM-type_fold"/>
</dbReference>
<dbReference type="CDD" id="cd06561">
    <property type="entry name" value="AlkD_like"/>
    <property type="match status" value="1"/>
</dbReference>
<sequence>MVQKGSDEMPEVDMIRAQLFALQDKEYQVFYSRLMPTLPPETVIGVRVPLLRKLAKQLADTPEAEVFLQELPHFYYEENALHAFLLESVRDYGTALAATERFLPYVDNWAVCDCFSPKVFAQHKPELLPAIRRWLGSDQVYTVRYGIGMLMRYYLDDAFRPEYLAWVAAVHSEEYYVNMMRAWYFATALAKQPAAALPWLTEKRLDVWTHNKTIQKAVESRRIPPEQKQALRALRIRSQKLCEERRV</sequence>
<dbReference type="AlphaFoldDB" id="A8SBD7"/>
<dbReference type="Proteomes" id="UP000005945">
    <property type="component" value="Unassembled WGS sequence"/>
</dbReference>
<dbReference type="InterPro" id="IPR014825">
    <property type="entry name" value="DNA_alkylation"/>
</dbReference>
<protein>
    <recommendedName>
        <fullName evidence="3">DNA alkylation repair enzyme</fullName>
    </recommendedName>
</protein>
<proteinExistence type="predicted"/>
<name>A8SBD7_9FIRM</name>
<dbReference type="Pfam" id="PF08713">
    <property type="entry name" value="DNA_alkylation"/>
    <property type="match status" value="1"/>
</dbReference>
<organism evidence="1 2">
    <name type="scientific">Faecalibacterium prausnitzii M21/2</name>
    <dbReference type="NCBI Taxonomy" id="411485"/>
    <lineage>
        <taxon>Bacteria</taxon>
        <taxon>Bacillati</taxon>
        <taxon>Bacillota</taxon>
        <taxon>Clostridia</taxon>
        <taxon>Eubacteriales</taxon>
        <taxon>Oscillospiraceae</taxon>
        <taxon>Faecalibacterium</taxon>
    </lineage>
</organism>
<gene>
    <name evidence="1" type="ORF">FAEPRAM212_01636</name>
</gene>
<evidence type="ECO:0008006" key="3">
    <source>
        <dbReference type="Google" id="ProtNLM"/>
    </source>
</evidence>